<evidence type="ECO:0000313" key="3">
    <source>
        <dbReference type="Proteomes" id="UP000507470"/>
    </source>
</evidence>
<keyword evidence="1" id="KW-1133">Transmembrane helix</keyword>
<accession>A0A6J8BXW3</accession>
<keyword evidence="1" id="KW-0472">Membrane</keyword>
<reference evidence="2 3" key="1">
    <citation type="submission" date="2020-06" db="EMBL/GenBank/DDBJ databases">
        <authorList>
            <person name="Li R."/>
            <person name="Bekaert M."/>
        </authorList>
    </citation>
    <scope>NUCLEOTIDE SEQUENCE [LARGE SCALE GENOMIC DNA]</scope>
    <source>
        <strain evidence="3">wild</strain>
    </source>
</reference>
<gene>
    <name evidence="2" type="ORF">MCOR_23346</name>
</gene>
<organism evidence="2 3">
    <name type="scientific">Mytilus coruscus</name>
    <name type="common">Sea mussel</name>
    <dbReference type="NCBI Taxonomy" id="42192"/>
    <lineage>
        <taxon>Eukaryota</taxon>
        <taxon>Metazoa</taxon>
        <taxon>Spiralia</taxon>
        <taxon>Lophotrochozoa</taxon>
        <taxon>Mollusca</taxon>
        <taxon>Bivalvia</taxon>
        <taxon>Autobranchia</taxon>
        <taxon>Pteriomorphia</taxon>
        <taxon>Mytilida</taxon>
        <taxon>Mytiloidea</taxon>
        <taxon>Mytilidae</taxon>
        <taxon>Mytilinae</taxon>
        <taxon>Mytilus</taxon>
    </lineage>
</organism>
<dbReference type="AlphaFoldDB" id="A0A6J8BXW3"/>
<sequence>MPDVRYCRRIRHCSSRNNHYRVVQEMSNREKDGGNGWKKFWQIWVSLLTLSSSLVATAWIYFPNNRVVQKSQEYVMIGLLVIKGLLICTIVLKIIWNSVLNGQETDNAPQTWYGKRRSPDDILRKYIYRTPARTIMDESHTPYDSDEMPSYSCTSPNSLGINGQRQTEMELSGQESENMGTSTKYIQLPEFQNRANELTTDMPKTRCFRVRNLRPARECPIRRTFSGVSNDVWNEFIQYFENISELNV</sequence>
<dbReference type="Proteomes" id="UP000507470">
    <property type="component" value="Unassembled WGS sequence"/>
</dbReference>
<evidence type="ECO:0000256" key="1">
    <source>
        <dbReference type="SAM" id="Phobius"/>
    </source>
</evidence>
<evidence type="ECO:0000313" key="2">
    <source>
        <dbReference type="EMBL" id="CAC5388061.1"/>
    </source>
</evidence>
<keyword evidence="1" id="KW-0812">Transmembrane</keyword>
<keyword evidence="3" id="KW-1185">Reference proteome</keyword>
<proteinExistence type="predicted"/>
<name>A0A6J8BXW3_MYTCO</name>
<feature type="transmembrane region" description="Helical" evidence="1">
    <location>
        <begin position="41"/>
        <end position="62"/>
    </location>
</feature>
<feature type="transmembrane region" description="Helical" evidence="1">
    <location>
        <begin position="74"/>
        <end position="96"/>
    </location>
</feature>
<protein>
    <submittedName>
        <fullName evidence="2">Uncharacterized protein</fullName>
    </submittedName>
</protein>
<dbReference type="EMBL" id="CACVKT020004124">
    <property type="protein sequence ID" value="CAC5388061.1"/>
    <property type="molecule type" value="Genomic_DNA"/>
</dbReference>